<comment type="caution">
    <text evidence="14">The sequence shown here is derived from an EMBL/GenBank/DDBJ whole genome shotgun (WGS) entry which is preliminary data.</text>
</comment>
<keyword evidence="6" id="KW-0805">Transcription regulation</keyword>
<evidence type="ECO:0000256" key="1">
    <source>
        <dbReference type="ARBA" id="ARBA00004123"/>
    </source>
</evidence>
<feature type="DNA-binding region" description="Homeobox" evidence="11">
    <location>
        <begin position="142"/>
        <end position="204"/>
    </location>
</feature>
<sequence length="334" mass="37223">MSFSQFGYPYSSNSQLLVSTSPSTVCYDSATRSLPNIPAVSAQTTAICCPSYEKRLLVSSKTDLSLGSYNTAYGTAGTGYAGFIPYSSDPATFYPTLTPQYETKDGNSSLHPGIAQPAAYYPYDHSLGRYQYNRFGAVDFTGSAKRKNATRETTSTLKTWLYEHRKNPYPTKGEKIMLAIITKMTLTQVSTWFANARRRLKKENKMTWTSKSKPGDESKNGKQEESIYESENSESSNSSRSRKKCSSMPFEDFNAFSCNEKNTEAFLGLLVDKTSTGEDSNHLDNCENNEKPRIWSLAQTASASITMDVKNNENKSLKSDCALVSKRHHSLCRE</sequence>
<dbReference type="PROSITE" id="PS00027">
    <property type="entry name" value="HOMEOBOX_1"/>
    <property type="match status" value="1"/>
</dbReference>
<dbReference type="GO" id="GO:0007420">
    <property type="term" value="P:brain development"/>
    <property type="evidence" value="ECO:0007669"/>
    <property type="project" value="UniProtKB-ARBA"/>
</dbReference>
<evidence type="ECO:0000256" key="4">
    <source>
        <dbReference type="ARBA" id="ARBA00022782"/>
    </source>
</evidence>
<dbReference type="InterPro" id="IPR008422">
    <property type="entry name" value="KN_HD"/>
</dbReference>
<dbReference type="GO" id="GO:0048468">
    <property type="term" value="P:cell development"/>
    <property type="evidence" value="ECO:0007669"/>
    <property type="project" value="TreeGrafter"/>
</dbReference>
<feature type="domain" description="Homeobox" evidence="13">
    <location>
        <begin position="140"/>
        <end position="203"/>
    </location>
</feature>
<dbReference type="CDD" id="cd00086">
    <property type="entry name" value="homeodomain"/>
    <property type="match status" value="1"/>
</dbReference>
<dbReference type="Gene3D" id="1.10.10.60">
    <property type="entry name" value="Homeodomain-like"/>
    <property type="match status" value="1"/>
</dbReference>
<evidence type="ECO:0000256" key="3">
    <source>
        <dbReference type="ARBA" id="ARBA00022473"/>
    </source>
</evidence>
<comment type="subcellular location">
    <subcellularLocation>
        <location evidence="1 11">Nucleus</location>
    </subcellularLocation>
</comment>
<keyword evidence="8 11" id="KW-0371">Homeobox</keyword>
<keyword evidence="10 11" id="KW-0539">Nucleus</keyword>
<organism evidence="14 15">
    <name type="scientific">Hymenochirus boettgeri</name>
    <name type="common">Congo dwarf clawed frog</name>
    <dbReference type="NCBI Taxonomy" id="247094"/>
    <lineage>
        <taxon>Eukaryota</taxon>
        <taxon>Metazoa</taxon>
        <taxon>Chordata</taxon>
        <taxon>Craniata</taxon>
        <taxon>Vertebrata</taxon>
        <taxon>Euteleostomi</taxon>
        <taxon>Amphibia</taxon>
        <taxon>Batrachia</taxon>
        <taxon>Anura</taxon>
        <taxon>Pipoidea</taxon>
        <taxon>Pipidae</taxon>
        <taxon>Pipinae</taxon>
        <taxon>Hymenochirus</taxon>
    </lineage>
</organism>
<evidence type="ECO:0000313" key="14">
    <source>
        <dbReference type="EMBL" id="KAG8437773.1"/>
    </source>
</evidence>
<evidence type="ECO:0000256" key="2">
    <source>
        <dbReference type="ARBA" id="ARBA00008446"/>
    </source>
</evidence>
<name>A0A8T2J1T8_9PIPI</name>
<dbReference type="GO" id="GO:0009953">
    <property type="term" value="P:dorsal/ventral pattern formation"/>
    <property type="evidence" value="ECO:0007669"/>
    <property type="project" value="UniProtKB-ARBA"/>
</dbReference>
<comment type="similarity">
    <text evidence="2">Belongs to the TALE/IRO homeobox family.</text>
</comment>
<evidence type="ECO:0000256" key="9">
    <source>
        <dbReference type="ARBA" id="ARBA00023163"/>
    </source>
</evidence>
<dbReference type="OrthoDB" id="5399138at2759"/>
<dbReference type="FunFam" id="1.10.10.60:FF:000003">
    <property type="entry name" value="Iroquois-class homeobox protein IRX"/>
    <property type="match status" value="1"/>
</dbReference>
<dbReference type="GO" id="GO:0030182">
    <property type="term" value="P:neuron differentiation"/>
    <property type="evidence" value="ECO:0007669"/>
    <property type="project" value="TreeGrafter"/>
</dbReference>
<dbReference type="Pfam" id="PF05920">
    <property type="entry name" value="Homeobox_KN"/>
    <property type="match status" value="1"/>
</dbReference>
<dbReference type="PANTHER" id="PTHR11211">
    <property type="entry name" value="IROQUOIS-CLASS HOMEODOMAIN PROTEIN IRX"/>
    <property type="match status" value="1"/>
</dbReference>
<protein>
    <recommendedName>
        <fullName evidence="13">Homeobox domain-containing protein</fullName>
    </recommendedName>
</protein>
<dbReference type="GO" id="GO:0000981">
    <property type="term" value="F:DNA-binding transcription factor activity, RNA polymerase II-specific"/>
    <property type="evidence" value="ECO:0007669"/>
    <property type="project" value="InterPro"/>
</dbReference>
<proteinExistence type="inferred from homology"/>
<evidence type="ECO:0000256" key="6">
    <source>
        <dbReference type="ARBA" id="ARBA00023015"/>
    </source>
</evidence>
<evidence type="ECO:0000256" key="8">
    <source>
        <dbReference type="ARBA" id="ARBA00023155"/>
    </source>
</evidence>
<dbReference type="SUPFAM" id="SSF46689">
    <property type="entry name" value="Homeodomain-like"/>
    <property type="match status" value="1"/>
</dbReference>
<evidence type="ECO:0000313" key="15">
    <source>
        <dbReference type="Proteomes" id="UP000812440"/>
    </source>
</evidence>
<evidence type="ECO:0000256" key="10">
    <source>
        <dbReference type="ARBA" id="ARBA00023242"/>
    </source>
</evidence>
<keyword evidence="9" id="KW-0804">Transcription</keyword>
<keyword evidence="7 11" id="KW-0238">DNA-binding</keyword>
<feature type="non-terminal residue" evidence="14">
    <location>
        <position position="1"/>
    </location>
</feature>
<dbReference type="PANTHER" id="PTHR11211:SF47">
    <property type="entry name" value="IROQUOIS HOMEOBOX PROTEIN 6A"/>
    <property type="match status" value="1"/>
</dbReference>
<dbReference type="SMART" id="SM00389">
    <property type="entry name" value="HOX"/>
    <property type="match status" value="1"/>
</dbReference>
<evidence type="ECO:0000256" key="7">
    <source>
        <dbReference type="ARBA" id="ARBA00023125"/>
    </source>
</evidence>
<dbReference type="GO" id="GO:0005634">
    <property type="term" value="C:nucleus"/>
    <property type="evidence" value="ECO:0007669"/>
    <property type="project" value="UniProtKB-SubCell"/>
</dbReference>
<keyword evidence="15" id="KW-1185">Reference proteome</keyword>
<dbReference type="Proteomes" id="UP000812440">
    <property type="component" value="Chromosome 4"/>
</dbReference>
<dbReference type="GO" id="GO:0000978">
    <property type="term" value="F:RNA polymerase II cis-regulatory region sequence-specific DNA binding"/>
    <property type="evidence" value="ECO:0007669"/>
    <property type="project" value="TreeGrafter"/>
</dbReference>
<evidence type="ECO:0000259" key="13">
    <source>
        <dbReference type="PROSITE" id="PS50071"/>
    </source>
</evidence>
<evidence type="ECO:0000256" key="11">
    <source>
        <dbReference type="PROSITE-ProRule" id="PRU00108"/>
    </source>
</evidence>
<gene>
    <name evidence="14" type="ORF">GDO86_008469</name>
</gene>
<dbReference type="EMBL" id="JAACNH010000007">
    <property type="protein sequence ID" value="KAG8437773.1"/>
    <property type="molecule type" value="Genomic_DNA"/>
</dbReference>
<feature type="compositionally biased region" description="Basic and acidic residues" evidence="12">
    <location>
        <begin position="213"/>
        <end position="225"/>
    </location>
</feature>
<dbReference type="InterPro" id="IPR009057">
    <property type="entry name" value="Homeodomain-like_sf"/>
</dbReference>
<dbReference type="AlphaFoldDB" id="A0A8T2J1T8"/>
<keyword evidence="3" id="KW-0217">Developmental protein</keyword>
<keyword evidence="4" id="KW-0221">Differentiation</keyword>
<reference evidence="14" key="1">
    <citation type="thesis" date="2020" institute="ProQuest LLC" country="789 East Eisenhower Parkway, Ann Arbor, MI, USA">
        <title>Comparative Genomics and Chromosome Evolution.</title>
        <authorList>
            <person name="Mudd A.B."/>
        </authorList>
    </citation>
    <scope>NUCLEOTIDE SEQUENCE</scope>
    <source>
        <strain evidence="14">Female2</strain>
        <tissue evidence="14">Blood</tissue>
    </source>
</reference>
<evidence type="ECO:0000256" key="5">
    <source>
        <dbReference type="ARBA" id="ARBA00022902"/>
    </source>
</evidence>
<evidence type="ECO:0000256" key="12">
    <source>
        <dbReference type="SAM" id="MobiDB-lite"/>
    </source>
</evidence>
<feature type="region of interest" description="Disordered" evidence="12">
    <location>
        <begin position="204"/>
        <end position="244"/>
    </location>
</feature>
<accession>A0A8T2J1T8</accession>
<keyword evidence="5" id="KW-0524">Neurogenesis</keyword>
<dbReference type="InterPro" id="IPR001356">
    <property type="entry name" value="HD"/>
</dbReference>
<dbReference type="InterPro" id="IPR017970">
    <property type="entry name" value="Homeobox_CS"/>
</dbReference>
<dbReference type="PROSITE" id="PS50071">
    <property type="entry name" value="HOMEOBOX_2"/>
    <property type="match status" value="1"/>
</dbReference>
<dbReference type="GO" id="GO:0009954">
    <property type="term" value="P:proximal/distal pattern formation"/>
    <property type="evidence" value="ECO:0007669"/>
    <property type="project" value="UniProtKB-ARBA"/>
</dbReference>